<comment type="caution">
    <text evidence="3">The sequence shown here is derived from an EMBL/GenBank/DDBJ whole genome shotgun (WGS) entry which is preliminary data.</text>
</comment>
<accession>A0A9X2RLH2</accession>
<sequence length="132" mass="14568">MRSVLFACNMNSVRSPMAEAVARHILPEEIRVGSCGVYQGAPDPFVADALKEGGYGPAPEQSRSFGACDIEKFDRVIALTPEAATEARKLHPKVAFWEVENPTDTYGSEVDLRAAYARLRDQLAERIRSELL</sequence>
<dbReference type="RefSeq" id="WP_256620496.1">
    <property type="nucleotide sequence ID" value="NZ_JANIBC010000021.1"/>
</dbReference>
<dbReference type="PANTHER" id="PTHR43428">
    <property type="entry name" value="ARSENATE REDUCTASE"/>
    <property type="match status" value="1"/>
</dbReference>
<dbReference type="SMART" id="SM00226">
    <property type="entry name" value="LMWPc"/>
    <property type="match status" value="1"/>
</dbReference>
<evidence type="ECO:0000256" key="1">
    <source>
        <dbReference type="ARBA" id="ARBA00022849"/>
    </source>
</evidence>
<dbReference type="EMBL" id="JANIBC010000021">
    <property type="protein sequence ID" value="MCQ8186527.1"/>
    <property type="molecule type" value="Genomic_DNA"/>
</dbReference>
<dbReference type="Proteomes" id="UP001142610">
    <property type="component" value="Unassembled WGS sequence"/>
</dbReference>
<evidence type="ECO:0000259" key="2">
    <source>
        <dbReference type="SMART" id="SM00226"/>
    </source>
</evidence>
<dbReference type="SUPFAM" id="SSF52788">
    <property type="entry name" value="Phosphotyrosine protein phosphatases I"/>
    <property type="match status" value="1"/>
</dbReference>
<protein>
    <submittedName>
        <fullName evidence="3">Low molecular weight phosphatase family protein</fullName>
    </submittedName>
</protein>
<organism evidence="3 4">
    <name type="scientific">Parvularcula maris</name>
    <dbReference type="NCBI Taxonomy" id="2965077"/>
    <lineage>
        <taxon>Bacteria</taxon>
        <taxon>Pseudomonadati</taxon>
        <taxon>Pseudomonadota</taxon>
        <taxon>Alphaproteobacteria</taxon>
        <taxon>Parvularculales</taxon>
        <taxon>Parvularculaceae</taxon>
        <taxon>Parvularcula</taxon>
    </lineage>
</organism>
<keyword evidence="4" id="KW-1185">Reference proteome</keyword>
<dbReference type="GO" id="GO:0046685">
    <property type="term" value="P:response to arsenic-containing substance"/>
    <property type="evidence" value="ECO:0007669"/>
    <property type="project" value="UniProtKB-KW"/>
</dbReference>
<keyword evidence="1" id="KW-0059">Arsenical resistance</keyword>
<proteinExistence type="predicted"/>
<feature type="domain" description="Phosphotyrosine protein phosphatase I" evidence="2">
    <location>
        <begin position="2"/>
        <end position="132"/>
    </location>
</feature>
<evidence type="ECO:0000313" key="4">
    <source>
        <dbReference type="Proteomes" id="UP001142610"/>
    </source>
</evidence>
<dbReference type="InterPro" id="IPR023485">
    <property type="entry name" value="Ptyr_pPase"/>
</dbReference>
<reference evidence="3" key="1">
    <citation type="submission" date="2022-07" db="EMBL/GenBank/DDBJ databases">
        <title>Parvularcula maris sp. nov., an algicidal bacterium isolated from seawater.</title>
        <authorList>
            <person name="Li F."/>
        </authorList>
    </citation>
    <scope>NUCLEOTIDE SEQUENCE</scope>
    <source>
        <strain evidence="3">BGMRC 0090</strain>
    </source>
</reference>
<name>A0A9X2RLH2_9PROT</name>
<dbReference type="InterPro" id="IPR036196">
    <property type="entry name" value="Ptyr_pPase_sf"/>
</dbReference>
<gene>
    <name evidence="3" type="ORF">NOG11_14180</name>
</gene>
<dbReference type="Gene3D" id="3.40.50.2300">
    <property type="match status" value="1"/>
</dbReference>
<dbReference type="PANTHER" id="PTHR43428:SF1">
    <property type="entry name" value="ARSENATE REDUCTASE"/>
    <property type="match status" value="1"/>
</dbReference>
<dbReference type="Pfam" id="PF01451">
    <property type="entry name" value="LMWPc"/>
    <property type="match status" value="1"/>
</dbReference>
<evidence type="ECO:0000313" key="3">
    <source>
        <dbReference type="EMBL" id="MCQ8186527.1"/>
    </source>
</evidence>
<dbReference type="AlphaFoldDB" id="A0A9X2RLH2"/>